<protein>
    <submittedName>
        <fullName evidence="2">LGFP repeat-containing protein</fullName>
    </submittedName>
</protein>
<feature type="chain" id="PRO_5046086021" evidence="1">
    <location>
        <begin position="38"/>
        <end position="200"/>
    </location>
</feature>
<accession>A0ABW1NL56</accession>
<proteinExistence type="predicted"/>
<dbReference type="InterPro" id="IPR013207">
    <property type="entry name" value="LGFP"/>
</dbReference>
<name>A0ABW1NL56_9ACTN</name>
<evidence type="ECO:0000313" key="3">
    <source>
        <dbReference type="Proteomes" id="UP001596137"/>
    </source>
</evidence>
<evidence type="ECO:0000256" key="1">
    <source>
        <dbReference type="SAM" id="SignalP"/>
    </source>
</evidence>
<evidence type="ECO:0000313" key="2">
    <source>
        <dbReference type="EMBL" id="MFC6083678.1"/>
    </source>
</evidence>
<comment type="caution">
    <text evidence="2">The sequence shown here is derived from an EMBL/GenBank/DDBJ whole genome shotgun (WGS) entry which is preliminary data.</text>
</comment>
<reference evidence="3" key="1">
    <citation type="journal article" date="2019" name="Int. J. Syst. Evol. Microbiol.">
        <title>The Global Catalogue of Microorganisms (GCM) 10K type strain sequencing project: providing services to taxonomists for standard genome sequencing and annotation.</title>
        <authorList>
            <consortium name="The Broad Institute Genomics Platform"/>
            <consortium name="The Broad Institute Genome Sequencing Center for Infectious Disease"/>
            <person name="Wu L."/>
            <person name="Ma J."/>
        </authorList>
    </citation>
    <scope>NUCLEOTIDE SEQUENCE [LARGE SCALE GENOMIC DNA]</scope>
    <source>
        <strain evidence="3">JCM 30346</strain>
    </source>
</reference>
<organism evidence="2 3">
    <name type="scientific">Sphaerisporangium aureirubrum</name>
    <dbReference type="NCBI Taxonomy" id="1544736"/>
    <lineage>
        <taxon>Bacteria</taxon>
        <taxon>Bacillati</taxon>
        <taxon>Actinomycetota</taxon>
        <taxon>Actinomycetes</taxon>
        <taxon>Streptosporangiales</taxon>
        <taxon>Streptosporangiaceae</taxon>
        <taxon>Sphaerisporangium</taxon>
    </lineage>
</organism>
<dbReference type="Pfam" id="PF08310">
    <property type="entry name" value="LGFP"/>
    <property type="match status" value="1"/>
</dbReference>
<sequence length="200" mass="21584">MLTSPRHLARSRARRLALATAVAALTGVLSAGLPAQAATPATTAATPCDAALTPYGLIGEKWRDSGGQNSVFGCPRNAEYGFAGNHARRQDFLNGQIGWSPAIGPRTLVRVYAIGGKVIFRWGPTGRDWDFFNVRYEYLHEGVEQYKVGRIDPWNGVFSVPEGNIGASNGTIHYFSVQGCDNGGFLQRSDCGGWSLPVRL</sequence>
<keyword evidence="3" id="KW-1185">Reference proteome</keyword>
<dbReference type="Proteomes" id="UP001596137">
    <property type="component" value="Unassembled WGS sequence"/>
</dbReference>
<feature type="signal peptide" evidence="1">
    <location>
        <begin position="1"/>
        <end position="37"/>
    </location>
</feature>
<dbReference type="EMBL" id="JBHSRF010000031">
    <property type="protein sequence ID" value="MFC6083678.1"/>
    <property type="molecule type" value="Genomic_DNA"/>
</dbReference>
<dbReference type="RefSeq" id="WP_380755914.1">
    <property type="nucleotide sequence ID" value="NZ_JBHSRF010000031.1"/>
</dbReference>
<keyword evidence="1" id="KW-0732">Signal</keyword>
<gene>
    <name evidence="2" type="ORF">ACFP1K_21095</name>
</gene>